<dbReference type="Gene3D" id="3.50.50.60">
    <property type="entry name" value="FAD/NAD(P)-binding domain"/>
    <property type="match status" value="1"/>
</dbReference>
<feature type="domain" description="FAD-binding" evidence="2">
    <location>
        <begin position="5"/>
        <end position="315"/>
    </location>
</feature>
<name>A0ABP8TRI4_9ACTN</name>
<dbReference type="SUPFAM" id="SSF51905">
    <property type="entry name" value="FAD/NAD(P)-binding domain"/>
    <property type="match status" value="1"/>
</dbReference>
<accession>A0ABP8TRI4</accession>
<dbReference type="Gene3D" id="3.30.9.10">
    <property type="entry name" value="D-Amino Acid Oxidase, subunit A, domain 2"/>
    <property type="match status" value="1"/>
</dbReference>
<evidence type="ECO:0000259" key="2">
    <source>
        <dbReference type="Pfam" id="PF01494"/>
    </source>
</evidence>
<dbReference type="Pfam" id="PF01494">
    <property type="entry name" value="FAD_binding_3"/>
    <property type="match status" value="1"/>
</dbReference>
<protein>
    <submittedName>
        <fullName evidence="3">FAD-dependent monooxygenase</fullName>
    </submittedName>
</protein>
<keyword evidence="4" id="KW-1185">Reference proteome</keyword>
<evidence type="ECO:0000256" key="1">
    <source>
        <dbReference type="SAM" id="MobiDB-lite"/>
    </source>
</evidence>
<dbReference type="EMBL" id="BAABHJ010000027">
    <property type="protein sequence ID" value="GAA4614729.1"/>
    <property type="molecule type" value="Genomic_DNA"/>
</dbReference>
<dbReference type="InterPro" id="IPR036188">
    <property type="entry name" value="FAD/NAD-bd_sf"/>
</dbReference>
<dbReference type="Proteomes" id="UP001500212">
    <property type="component" value="Unassembled WGS sequence"/>
</dbReference>
<sequence length="397" mass="44061">MNERILISGASIAGPTLAFWLARYGFQPTVIERAPRLRAGGNGVDVRDQAIEVAERMGILPQIRAVGADVVGMAFLDATGRSLARMDVRGTGDEVEIMRGDLAAILNQATEDDVEYIFGDSIQTLEQDADGVRVTFERGQSRRFDLVIGADGIHSTVRRLAFGPESRFLKYMEHYVAFAETDPALGENRWVTAYNEPGRMAGVYRSGNHTGAKANFIFHRPEPLDYDYRDIDQHKRLLHEAFADMSWRVPELLAGAMADPDPYFDSLAQIRMPSWSAGRVALVGDAAYCASPVSGCGARLSMIGAYRLAGELAAADGDHHFAFQRYEEGFRDAVRRMQQVGPNLRLMVPKSAIGTRMRNTVARSRILDSLAGMERITRRKTADPLPDYERRSATRSR</sequence>
<keyword evidence="3" id="KW-0560">Oxidoreductase</keyword>
<dbReference type="InterPro" id="IPR002938">
    <property type="entry name" value="FAD-bd"/>
</dbReference>
<dbReference type="PRINTS" id="PR00420">
    <property type="entry name" value="RNGMNOXGNASE"/>
</dbReference>
<evidence type="ECO:0000313" key="3">
    <source>
        <dbReference type="EMBL" id="GAA4614729.1"/>
    </source>
</evidence>
<feature type="compositionally biased region" description="Basic and acidic residues" evidence="1">
    <location>
        <begin position="387"/>
        <end position="397"/>
    </location>
</feature>
<reference evidence="4" key="1">
    <citation type="journal article" date="2019" name="Int. J. Syst. Evol. Microbiol.">
        <title>The Global Catalogue of Microorganisms (GCM) 10K type strain sequencing project: providing services to taxonomists for standard genome sequencing and annotation.</title>
        <authorList>
            <consortium name="The Broad Institute Genomics Platform"/>
            <consortium name="The Broad Institute Genome Sequencing Center for Infectious Disease"/>
            <person name="Wu L."/>
            <person name="Ma J."/>
        </authorList>
    </citation>
    <scope>NUCLEOTIDE SEQUENCE [LARGE SCALE GENOMIC DNA]</scope>
    <source>
        <strain evidence="4">JCM 17938</strain>
    </source>
</reference>
<organism evidence="3 4">
    <name type="scientific">Actinoallomurus liliacearum</name>
    <dbReference type="NCBI Taxonomy" id="1080073"/>
    <lineage>
        <taxon>Bacteria</taxon>
        <taxon>Bacillati</taxon>
        <taxon>Actinomycetota</taxon>
        <taxon>Actinomycetes</taxon>
        <taxon>Streptosporangiales</taxon>
        <taxon>Thermomonosporaceae</taxon>
        <taxon>Actinoallomurus</taxon>
    </lineage>
</organism>
<gene>
    <name evidence="3" type="ORF">GCM10023195_64440</name>
</gene>
<keyword evidence="3" id="KW-0503">Monooxygenase</keyword>
<dbReference type="PANTHER" id="PTHR46865:SF2">
    <property type="entry name" value="MONOOXYGENASE"/>
    <property type="match status" value="1"/>
</dbReference>
<dbReference type="GO" id="GO:0004497">
    <property type="term" value="F:monooxygenase activity"/>
    <property type="evidence" value="ECO:0007669"/>
    <property type="project" value="UniProtKB-KW"/>
</dbReference>
<proteinExistence type="predicted"/>
<dbReference type="InterPro" id="IPR051704">
    <property type="entry name" value="FAD_aromatic-hydroxylase"/>
</dbReference>
<feature type="region of interest" description="Disordered" evidence="1">
    <location>
        <begin position="378"/>
        <end position="397"/>
    </location>
</feature>
<comment type="caution">
    <text evidence="3">The sequence shown here is derived from an EMBL/GenBank/DDBJ whole genome shotgun (WGS) entry which is preliminary data.</text>
</comment>
<evidence type="ECO:0000313" key="4">
    <source>
        <dbReference type="Proteomes" id="UP001500212"/>
    </source>
</evidence>
<dbReference type="RefSeq" id="WP_345363079.1">
    <property type="nucleotide sequence ID" value="NZ_BAABHJ010000027.1"/>
</dbReference>
<dbReference type="PANTHER" id="PTHR46865">
    <property type="entry name" value="OXIDOREDUCTASE-RELATED"/>
    <property type="match status" value="1"/>
</dbReference>